<dbReference type="EMBL" id="JBHSAY010000033">
    <property type="protein sequence ID" value="MFC4136616.1"/>
    <property type="molecule type" value="Genomic_DNA"/>
</dbReference>
<sequence length="266" mass="28256">MPKVVATDLDGTLLRSDVTLSPRTKAALRAVRAAGTRVVAATARPARVIDELFGGEPLIDLAICGNGSNLYRVGEEPEILHPLPLDIARKVIEEITTIVPGSGFAVETGERVLFEPGYQYKPALDYRRETVESVADLLTEPFVKLMVWLPDSDPDRAWERLRPAIGELIECTWSAERAPLEIGAAGVSKAATLAVLCETWGVTADEVVAFGDAPNDLPMLAWAGTAYAVANAHPAVLAATSLRAPANDDDGVAVILESLLADAPPA</sequence>
<evidence type="ECO:0000313" key="1">
    <source>
        <dbReference type="EMBL" id="MFC4136616.1"/>
    </source>
</evidence>
<dbReference type="SFLD" id="SFLDS00003">
    <property type="entry name" value="Haloacid_Dehalogenase"/>
    <property type="match status" value="1"/>
</dbReference>
<dbReference type="Gene3D" id="3.30.1240.10">
    <property type="match status" value="1"/>
</dbReference>
<dbReference type="SUPFAM" id="SSF56784">
    <property type="entry name" value="HAD-like"/>
    <property type="match status" value="1"/>
</dbReference>
<dbReference type="PANTHER" id="PTHR10000">
    <property type="entry name" value="PHOSPHOSERINE PHOSPHATASE"/>
    <property type="match status" value="1"/>
</dbReference>
<keyword evidence="1" id="KW-0378">Hydrolase</keyword>
<protein>
    <submittedName>
        <fullName evidence="1">HAD family hydrolase</fullName>
        <ecNumber evidence="1">3.1.3.-</ecNumber>
    </submittedName>
</protein>
<dbReference type="InterPro" id="IPR023214">
    <property type="entry name" value="HAD_sf"/>
</dbReference>
<organism evidence="1 2">
    <name type="scientific">Hamadaea flava</name>
    <dbReference type="NCBI Taxonomy" id="1742688"/>
    <lineage>
        <taxon>Bacteria</taxon>
        <taxon>Bacillati</taxon>
        <taxon>Actinomycetota</taxon>
        <taxon>Actinomycetes</taxon>
        <taxon>Micromonosporales</taxon>
        <taxon>Micromonosporaceae</taxon>
        <taxon>Hamadaea</taxon>
    </lineage>
</organism>
<dbReference type="GO" id="GO:0016787">
    <property type="term" value="F:hydrolase activity"/>
    <property type="evidence" value="ECO:0007669"/>
    <property type="project" value="UniProtKB-KW"/>
</dbReference>
<dbReference type="Proteomes" id="UP001595816">
    <property type="component" value="Unassembled WGS sequence"/>
</dbReference>
<accession>A0ABV8LZV0</accession>
<dbReference type="RefSeq" id="WP_253763825.1">
    <property type="nucleotide sequence ID" value="NZ_JAMZDZ010000001.1"/>
</dbReference>
<dbReference type="PANTHER" id="PTHR10000:SF8">
    <property type="entry name" value="HAD SUPERFAMILY HYDROLASE-LIKE, TYPE 3"/>
    <property type="match status" value="1"/>
</dbReference>
<gene>
    <name evidence="1" type="ORF">ACFOZ4_38925</name>
</gene>
<evidence type="ECO:0000313" key="2">
    <source>
        <dbReference type="Proteomes" id="UP001595816"/>
    </source>
</evidence>
<dbReference type="SFLD" id="SFLDG01140">
    <property type="entry name" value="C2.B:_Phosphomannomutase_and_P"/>
    <property type="match status" value="1"/>
</dbReference>
<dbReference type="Gene3D" id="3.40.50.1000">
    <property type="entry name" value="HAD superfamily/HAD-like"/>
    <property type="match status" value="1"/>
</dbReference>
<proteinExistence type="predicted"/>
<dbReference type="Pfam" id="PF08282">
    <property type="entry name" value="Hydrolase_3"/>
    <property type="match status" value="1"/>
</dbReference>
<keyword evidence="2" id="KW-1185">Reference proteome</keyword>
<comment type="caution">
    <text evidence="1">The sequence shown here is derived from an EMBL/GenBank/DDBJ whole genome shotgun (WGS) entry which is preliminary data.</text>
</comment>
<dbReference type="InterPro" id="IPR036412">
    <property type="entry name" value="HAD-like_sf"/>
</dbReference>
<name>A0ABV8LZV0_9ACTN</name>
<dbReference type="EC" id="3.1.3.-" evidence="1"/>
<reference evidence="2" key="1">
    <citation type="journal article" date="2019" name="Int. J. Syst. Evol. Microbiol.">
        <title>The Global Catalogue of Microorganisms (GCM) 10K type strain sequencing project: providing services to taxonomists for standard genome sequencing and annotation.</title>
        <authorList>
            <consortium name="The Broad Institute Genomics Platform"/>
            <consortium name="The Broad Institute Genome Sequencing Center for Infectious Disease"/>
            <person name="Wu L."/>
            <person name="Ma J."/>
        </authorList>
    </citation>
    <scope>NUCLEOTIDE SEQUENCE [LARGE SCALE GENOMIC DNA]</scope>
    <source>
        <strain evidence="2">CGMCC 4.7289</strain>
    </source>
</reference>